<protein>
    <submittedName>
        <fullName evidence="2">Nitrogen regulatory protein P-II</fullName>
    </submittedName>
</protein>
<dbReference type="AlphaFoldDB" id="A0A1V4SPY9"/>
<dbReference type="GO" id="GO:0005524">
    <property type="term" value="F:ATP binding"/>
    <property type="evidence" value="ECO:0007669"/>
    <property type="project" value="TreeGrafter"/>
</dbReference>
<evidence type="ECO:0000313" key="2">
    <source>
        <dbReference type="EMBL" id="OPX45920.1"/>
    </source>
</evidence>
<comment type="similarity">
    <text evidence="1">Belongs to the P(II) protein family.</text>
</comment>
<accession>A0A1V4SPY9</accession>
<gene>
    <name evidence="2" type="primary">glnB_2</name>
    <name evidence="2" type="ORF">CLHUN_03930</name>
</gene>
<dbReference type="Proteomes" id="UP000191554">
    <property type="component" value="Unassembled WGS sequence"/>
</dbReference>
<dbReference type="InterPro" id="IPR017918">
    <property type="entry name" value="N-reg_PII_CS"/>
</dbReference>
<dbReference type="SUPFAM" id="SSF54913">
    <property type="entry name" value="GlnB-like"/>
    <property type="match status" value="1"/>
</dbReference>
<dbReference type="PROSITE" id="PS00638">
    <property type="entry name" value="PII_GLNB_CTER"/>
    <property type="match status" value="1"/>
</dbReference>
<dbReference type="GO" id="GO:0030234">
    <property type="term" value="F:enzyme regulator activity"/>
    <property type="evidence" value="ECO:0007669"/>
    <property type="project" value="InterPro"/>
</dbReference>
<dbReference type="STRING" id="48256.CLHUN_03930"/>
<dbReference type="InterPro" id="IPR011322">
    <property type="entry name" value="N-reg_PII-like_a/b"/>
</dbReference>
<dbReference type="OrthoDB" id="9802729at2"/>
<dbReference type="GO" id="GO:0005829">
    <property type="term" value="C:cytosol"/>
    <property type="evidence" value="ECO:0007669"/>
    <property type="project" value="TreeGrafter"/>
</dbReference>
<sequence length="127" mass="13942">MKEVMAIVRLNMVNQTKRALLAAGFPSITCRKVLGRGKKKVNFTVAQATPLEIARKTPGIAETLSEVHRLVPKRFITLIVKDDEVQKAVDAIMWANKTGNPGDGKIFILPINGVYRVRTGETGEDAV</sequence>
<keyword evidence="3" id="KW-1185">Reference proteome</keyword>
<dbReference type="Pfam" id="PF00543">
    <property type="entry name" value="P-II"/>
    <property type="match status" value="1"/>
</dbReference>
<comment type="caution">
    <text evidence="2">The sequence shown here is derived from an EMBL/GenBank/DDBJ whole genome shotgun (WGS) entry which is preliminary data.</text>
</comment>
<dbReference type="PANTHER" id="PTHR30115">
    <property type="entry name" value="NITROGEN REGULATORY PROTEIN P-II"/>
    <property type="match status" value="1"/>
</dbReference>
<dbReference type="EMBL" id="MZGX01000002">
    <property type="protein sequence ID" value="OPX45920.1"/>
    <property type="molecule type" value="Genomic_DNA"/>
</dbReference>
<organism evidence="2 3">
    <name type="scientific">Ruminiclostridium hungatei</name>
    <name type="common">Clostridium hungatei</name>
    <dbReference type="NCBI Taxonomy" id="48256"/>
    <lineage>
        <taxon>Bacteria</taxon>
        <taxon>Bacillati</taxon>
        <taxon>Bacillota</taxon>
        <taxon>Clostridia</taxon>
        <taxon>Eubacteriales</taxon>
        <taxon>Oscillospiraceae</taxon>
        <taxon>Ruminiclostridium</taxon>
    </lineage>
</organism>
<proteinExistence type="inferred from homology"/>
<dbReference type="InterPro" id="IPR015867">
    <property type="entry name" value="N-reg_PII/ATP_PRibTrfase_C"/>
</dbReference>
<dbReference type="GO" id="GO:0006808">
    <property type="term" value="P:regulation of nitrogen utilization"/>
    <property type="evidence" value="ECO:0007669"/>
    <property type="project" value="InterPro"/>
</dbReference>
<dbReference type="SMART" id="SM00938">
    <property type="entry name" value="P-II"/>
    <property type="match status" value="1"/>
</dbReference>
<reference evidence="2 3" key="1">
    <citation type="submission" date="2017-03" db="EMBL/GenBank/DDBJ databases">
        <title>Genome sequence of Clostridium hungatei DSM 14427.</title>
        <authorList>
            <person name="Poehlein A."/>
            <person name="Daniel R."/>
        </authorList>
    </citation>
    <scope>NUCLEOTIDE SEQUENCE [LARGE SCALE GENOMIC DNA]</scope>
    <source>
        <strain evidence="2 3">DSM 14427</strain>
    </source>
</reference>
<dbReference type="PRINTS" id="PR00340">
    <property type="entry name" value="PIIGLNB"/>
</dbReference>
<dbReference type="RefSeq" id="WP_080062883.1">
    <property type="nucleotide sequence ID" value="NZ_MZGX01000002.1"/>
</dbReference>
<dbReference type="PROSITE" id="PS51343">
    <property type="entry name" value="PII_GLNB_DOM"/>
    <property type="match status" value="1"/>
</dbReference>
<dbReference type="PANTHER" id="PTHR30115:SF11">
    <property type="entry name" value="NITROGEN REGULATORY PROTEIN P-II HOMOLOG"/>
    <property type="match status" value="1"/>
</dbReference>
<evidence type="ECO:0000256" key="1">
    <source>
        <dbReference type="RuleBase" id="RU003936"/>
    </source>
</evidence>
<dbReference type="InterPro" id="IPR002187">
    <property type="entry name" value="N-reg_PII"/>
</dbReference>
<evidence type="ECO:0000313" key="3">
    <source>
        <dbReference type="Proteomes" id="UP000191554"/>
    </source>
</evidence>
<dbReference type="Gene3D" id="3.30.70.120">
    <property type="match status" value="1"/>
</dbReference>
<name>A0A1V4SPY9_RUMHU</name>